<evidence type="ECO:0000313" key="1">
    <source>
        <dbReference type="EMBL" id="MBW87211.1"/>
    </source>
</evidence>
<sequence length="93" mass="10768">MCVLLRNVRILVIAVSQIQKRIERNCGRSDQTRCCQTVYTYCLVWISNLVLSSMELVGFRCSTIDFYQTSLLTSVFFEFVISVWNPKDHVLPA</sequence>
<dbReference type="AlphaFoldDB" id="A0A2P2J178"/>
<protein>
    <submittedName>
        <fullName evidence="1">Uncharacterized protein</fullName>
    </submittedName>
</protein>
<proteinExistence type="predicted"/>
<organism evidence="1">
    <name type="scientific">Rhizophora mucronata</name>
    <name type="common">Asiatic mangrove</name>
    <dbReference type="NCBI Taxonomy" id="61149"/>
    <lineage>
        <taxon>Eukaryota</taxon>
        <taxon>Viridiplantae</taxon>
        <taxon>Streptophyta</taxon>
        <taxon>Embryophyta</taxon>
        <taxon>Tracheophyta</taxon>
        <taxon>Spermatophyta</taxon>
        <taxon>Magnoliopsida</taxon>
        <taxon>eudicotyledons</taxon>
        <taxon>Gunneridae</taxon>
        <taxon>Pentapetalae</taxon>
        <taxon>rosids</taxon>
        <taxon>fabids</taxon>
        <taxon>Malpighiales</taxon>
        <taxon>Rhizophoraceae</taxon>
        <taxon>Rhizophora</taxon>
    </lineage>
</organism>
<name>A0A2P2J178_RHIMU</name>
<reference evidence="1" key="1">
    <citation type="submission" date="2018-02" db="EMBL/GenBank/DDBJ databases">
        <title>Rhizophora mucronata_Transcriptome.</title>
        <authorList>
            <person name="Meera S.P."/>
            <person name="Sreeshan A."/>
            <person name="Augustine A."/>
        </authorList>
    </citation>
    <scope>NUCLEOTIDE SEQUENCE</scope>
    <source>
        <tissue evidence="1">Leaf</tissue>
    </source>
</reference>
<accession>A0A2P2J178</accession>
<dbReference type="EMBL" id="GGEC01006728">
    <property type="protein sequence ID" value="MBW87211.1"/>
    <property type="molecule type" value="Transcribed_RNA"/>
</dbReference>